<dbReference type="PROSITE" id="PS00028">
    <property type="entry name" value="ZINC_FINGER_C2H2_1"/>
    <property type="match status" value="7"/>
</dbReference>
<dbReference type="InterPro" id="IPR036236">
    <property type="entry name" value="Znf_C2H2_sf"/>
</dbReference>
<feature type="region of interest" description="Disordered" evidence="11">
    <location>
        <begin position="193"/>
        <end position="261"/>
    </location>
</feature>
<protein>
    <submittedName>
        <fullName evidence="14">Zinc finger protein 260-like isoform X1</fullName>
    </submittedName>
</protein>
<dbReference type="Gene3D" id="3.30.160.60">
    <property type="entry name" value="Classic Zinc Finger"/>
    <property type="match status" value="7"/>
</dbReference>
<keyword evidence="9" id="KW-0539">Nucleus</keyword>
<evidence type="ECO:0000256" key="11">
    <source>
        <dbReference type="SAM" id="MobiDB-lite"/>
    </source>
</evidence>
<dbReference type="GeneID" id="117644386"/>
<evidence type="ECO:0000256" key="8">
    <source>
        <dbReference type="ARBA" id="ARBA00023163"/>
    </source>
</evidence>
<keyword evidence="8" id="KW-0804">Transcription</keyword>
<dbReference type="RefSeq" id="XP_034239688.1">
    <property type="nucleotide sequence ID" value="XM_034383797.1"/>
</dbReference>
<dbReference type="InterPro" id="IPR050331">
    <property type="entry name" value="Zinc_finger"/>
</dbReference>
<dbReference type="OrthoDB" id="6354171at2759"/>
<keyword evidence="5" id="KW-0862">Zinc</keyword>
<evidence type="ECO:0000313" key="14">
    <source>
        <dbReference type="RefSeq" id="XP_034239688.1"/>
    </source>
</evidence>
<reference evidence="14" key="1">
    <citation type="submission" date="2025-08" db="UniProtKB">
        <authorList>
            <consortium name="RefSeq"/>
        </authorList>
    </citation>
    <scope>IDENTIFICATION</scope>
    <source>
        <tissue evidence="14">Total insect</tissue>
    </source>
</reference>
<keyword evidence="6" id="KW-0805">Transcription regulation</keyword>
<dbReference type="PANTHER" id="PTHR16515">
    <property type="entry name" value="PR DOMAIN ZINC FINGER PROTEIN"/>
    <property type="match status" value="1"/>
</dbReference>
<dbReference type="FunFam" id="3.30.160.60:FF:000624">
    <property type="entry name" value="zinc finger protein 697"/>
    <property type="match status" value="2"/>
</dbReference>
<feature type="domain" description="C2H2-type" evidence="12">
    <location>
        <begin position="341"/>
        <end position="368"/>
    </location>
</feature>
<name>A0A6P8YIQ6_THRPL</name>
<dbReference type="InParanoid" id="A0A6P8YIQ6"/>
<dbReference type="Pfam" id="PF13912">
    <property type="entry name" value="zf-C2H2_6"/>
    <property type="match status" value="1"/>
</dbReference>
<evidence type="ECO:0000256" key="9">
    <source>
        <dbReference type="ARBA" id="ARBA00023242"/>
    </source>
</evidence>
<dbReference type="PROSITE" id="PS50157">
    <property type="entry name" value="ZINC_FINGER_C2H2_2"/>
    <property type="match status" value="7"/>
</dbReference>
<dbReference type="FunFam" id="3.30.160.60:FF:001270">
    <property type="entry name" value="zinc finger protein 583 isoform X1"/>
    <property type="match status" value="1"/>
</dbReference>
<keyword evidence="4 10" id="KW-0863">Zinc-finger</keyword>
<evidence type="ECO:0000256" key="5">
    <source>
        <dbReference type="ARBA" id="ARBA00022833"/>
    </source>
</evidence>
<keyword evidence="3" id="KW-0677">Repeat</keyword>
<comment type="subcellular location">
    <subcellularLocation>
        <location evidence="1">Nucleus</location>
    </subcellularLocation>
</comment>
<feature type="domain" description="C2H2-type" evidence="12">
    <location>
        <begin position="397"/>
        <end position="424"/>
    </location>
</feature>
<keyword evidence="2" id="KW-0479">Metal-binding</keyword>
<feature type="compositionally biased region" description="Low complexity" evidence="11">
    <location>
        <begin position="137"/>
        <end position="149"/>
    </location>
</feature>
<dbReference type="FunFam" id="3.30.160.60:FF:000303">
    <property type="entry name" value="Zinc finger protein 41"/>
    <property type="match status" value="1"/>
</dbReference>
<keyword evidence="7" id="KW-0238">DNA-binding</keyword>
<dbReference type="KEGG" id="tpal:117644386"/>
<evidence type="ECO:0000256" key="4">
    <source>
        <dbReference type="ARBA" id="ARBA00022771"/>
    </source>
</evidence>
<dbReference type="GO" id="GO:0010468">
    <property type="term" value="P:regulation of gene expression"/>
    <property type="evidence" value="ECO:0007669"/>
    <property type="project" value="TreeGrafter"/>
</dbReference>
<feature type="region of interest" description="Disordered" evidence="11">
    <location>
        <begin position="137"/>
        <end position="165"/>
    </location>
</feature>
<feature type="domain" description="C2H2-type" evidence="12">
    <location>
        <begin position="369"/>
        <end position="396"/>
    </location>
</feature>
<evidence type="ECO:0000256" key="3">
    <source>
        <dbReference type="ARBA" id="ARBA00022737"/>
    </source>
</evidence>
<organism evidence="14">
    <name type="scientific">Thrips palmi</name>
    <name type="common">Melon thrips</name>
    <dbReference type="NCBI Taxonomy" id="161013"/>
    <lineage>
        <taxon>Eukaryota</taxon>
        <taxon>Metazoa</taxon>
        <taxon>Ecdysozoa</taxon>
        <taxon>Arthropoda</taxon>
        <taxon>Hexapoda</taxon>
        <taxon>Insecta</taxon>
        <taxon>Pterygota</taxon>
        <taxon>Neoptera</taxon>
        <taxon>Paraneoptera</taxon>
        <taxon>Thysanoptera</taxon>
        <taxon>Terebrantia</taxon>
        <taxon>Thripoidea</taxon>
        <taxon>Thripidae</taxon>
        <taxon>Thrips</taxon>
    </lineage>
</organism>
<evidence type="ECO:0000256" key="1">
    <source>
        <dbReference type="ARBA" id="ARBA00004123"/>
    </source>
</evidence>
<dbReference type="PANTHER" id="PTHR16515:SF49">
    <property type="entry name" value="GASTRULA ZINC FINGER PROTEIN XLCGF49.1-LIKE-RELATED"/>
    <property type="match status" value="1"/>
</dbReference>
<dbReference type="GO" id="GO:1990837">
    <property type="term" value="F:sequence-specific double-stranded DNA binding"/>
    <property type="evidence" value="ECO:0007669"/>
    <property type="project" value="UniProtKB-ARBA"/>
</dbReference>
<dbReference type="InterPro" id="IPR013087">
    <property type="entry name" value="Znf_C2H2_type"/>
</dbReference>
<feature type="region of interest" description="Disordered" evidence="11">
    <location>
        <begin position="298"/>
        <end position="334"/>
    </location>
</feature>
<dbReference type="AlphaFoldDB" id="A0A6P8YIQ6"/>
<dbReference type="Proteomes" id="UP000515158">
    <property type="component" value="Unplaced"/>
</dbReference>
<proteinExistence type="predicted"/>
<evidence type="ECO:0000313" key="13">
    <source>
        <dbReference type="Proteomes" id="UP000515158"/>
    </source>
</evidence>
<feature type="domain" description="C2H2-type" evidence="12">
    <location>
        <begin position="425"/>
        <end position="452"/>
    </location>
</feature>
<dbReference type="FunFam" id="3.30.160.60:FF:001498">
    <property type="entry name" value="Zinc finger protein 404"/>
    <property type="match status" value="1"/>
</dbReference>
<gene>
    <name evidence="14" type="primary">LOC117644386</name>
</gene>
<feature type="domain" description="C2H2-type" evidence="12">
    <location>
        <begin position="481"/>
        <end position="508"/>
    </location>
</feature>
<dbReference type="GO" id="GO:0005634">
    <property type="term" value="C:nucleus"/>
    <property type="evidence" value="ECO:0007669"/>
    <property type="project" value="UniProtKB-SubCell"/>
</dbReference>
<evidence type="ECO:0000256" key="6">
    <source>
        <dbReference type="ARBA" id="ARBA00023015"/>
    </source>
</evidence>
<evidence type="ECO:0000256" key="2">
    <source>
        <dbReference type="ARBA" id="ARBA00022723"/>
    </source>
</evidence>
<dbReference type="GO" id="GO:0008270">
    <property type="term" value="F:zinc ion binding"/>
    <property type="evidence" value="ECO:0007669"/>
    <property type="project" value="UniProtKB-KW"/>
</dbReference>
<feature type="compositionally biased region" description="Low complexity" evidence="11">
    <location>
        <begin position="208"/>
        <end position="256"/>
    </location>
</feature>
<dbReference type="SUPFAM" id="SSF57667">
    <property type="entry name" value="beta-beta-alpha zinc fingers"/>
    <property type="match status" value="4"/>
</dbReference>
<feature type="domain" description="C2H2-type" evidence="12">
    <location>
        <begin position="509"/>
        <end position="536"/>
    </location>
</feature>
<feature type="compositionally biased region" description="Polar residues" evidence="11">
    <location>
        <begin position="193"/>
        <end position="203"/>
    </location>
</feature>
<evidence type="ECO:0000256" key="7">
    <source>
        <dbReference type="ARBA" id="ARBA00023125"/>
    </source>
</evidence>
<feature type="domain" description="C2H2-type" evidence="12">
    <location>
        <begin position="453"/>
        <end position="480"/>
    </location>
</feature>
<keyword evidence="13" id="KW-1185">Reference proteome</keyword>
<accession>A0A6P8YIQ6</accession>
<feature type="compositionally biased region" description="Basic and acidic residues" evidence="11">
    <location>
        <begin position="557"/>
        <end position="581"/>
    </location>
</feature>
<dbReference type="FunFam" id="3.30.160.60:FF:002716">
    <property type="entry name" value="Zinc finger protein 212"/>
    <property type="match status" value="2"/>
</dbReference>
<evidence type="ECO:0000259" key="12">
    <source>
        <dbReference type="PROSITE" id="PS50157"/>
    </source>
</evidence>
<dbReference type="SMART" id="SM00355">
    <property type="entry name" value="ZnF_C2H2"/>
    <property type="match status" value="7"/>
</dbReference>
<dbReference type="Pfam" id="PF00096">
    <property type="entry name" value="zf-C2H2"/>
    <property type="match status" value="6"/>
</dbReference>
<evidence type="ECO:0000256" key="10">
    <source>
        <dbReference type="PROSITE-ProRule" id="PRU00042"/>
    </source>
</evidence>
<feature type="region of interest" description="Disordered" evidence="11">
    <location>
        <begin position="554"/>
        <end position="589"/>
    </location>
</feature>
<sequence>MADKSMHHYAMEDNVNGASGGQFVVTVGSDGKLMQVRDPLFMPSSSGVPTLAGGKREEMNPNINQASSSKNDVYQYVVNAASSSGQYMGLMAMGPDGKLAPVRNDRNAIPHQAPSAAVIDFNASKDPKAVLLQIHPSQSHHSVQDSHSQVQKHHQEHQHRNDRGISHQPAAVIDFNNGKDPKSVLLHIHPSHSQLPHQSAQESHNVHHAQVAQQQHQQQQQGNIPHQLQQGNQQQTQPHEQRQPLQQQQRRQSHQQVLRTDKIVKGDREVVCAKSCRACCKFDEEEPPDVNSYVQQTMKSVSQEDSATTTPTSWASENSSSFSPGGVSATSPNGSSKAARFQCKVCMKMFTQKVNLTAHERIHLGERPYQCKTCLKSFTQQSNLVTHERIHTGERPYQCQVCMKRFTQRQNLTAHERIHLGERPFTCQVCNKSFTQSQNLTAHERIHLGERPFQCQVCLKTFTQQQNLNSHERIHHMERQFTCNVCLRVFSQETSLQRHMQTHTGERPYTCQVCHRSFAQQSSLLVHEWVHKSPERRKRNYPYANVEENVLEIQSSEQDHHSNEESLQERKHNVDQDEGEKGQQVQCLT</sequence>